<organism evidence="4 5">
    <name type="scientific">Pythium oligandrum</name>
    <name type="common">Mycoparasitic fungus</name>
    <dbReference type="NCBI Taxonomy" id="41045"/>
    <lineage>
        <taxon>Eukaryota</taxon>
        <taxon>Sar</taxon>
        <taxon>Stramenopiles</taxon>
        <taxon>Oomycota</taxon>
        <taxon>Peronosporomycetes</taxon>
        <taxon>Pythiales</taxon>
        <taxon>Pythiaceae</taxon>
        <taxon>Pythium</taxon>
    </lineage>
</organism>
<sequence length="401" mass="44026">MLPHRVVLLVLASLALIGTSANTPAKANTAVTSTARGKAPPRAKPLAVTSSKPSAAKLCTVAGQKFTAMSYVKGFPAQPGSVFAVCTKGVPKCYLDDGLVDVIQRKEVPCASVTANATATATAAGPVTRPKSRNLGLYRENQFMWPQGKVCYGFQEGFTLSPNQQAIFQNVIRTYRTIPGVPEGHLDIITLDECHRRYKPTNRAHTEICGDCQQLVRIKGNEDGCFGHLGYAVPGNARVMNLGADCHDEGTYLHEFGHSFGLYHEHQHPERRVVILREGLGMALDQYAVTRLTEQEQIQIRRNFAIPTYAEQTEYDPKSIMHYQSGSDLCSPAFQHPHNNPRLRWCDVFETKEEHGCEVPRESDCSGTQPTLGGEVLSDGDKAALLLMYPVEQEGNESGWV</sequence>
<keyword evidence="5" id="KW-1185">Reference proteome</keyword>
<dbReference type="Pfam" id="PF01400">
    <property type="entry name" value="Astacin"/>
    <property type="match status" value="1"/>
</dbReference>
<dbReference type="PANTHER" id="PTHR10127:SF850">
    <property type="entry name" value="METALLOENDOPEPTIDASE"/>
    <property type="match status" value="1"/>
</dbReference>
<evidence type="ECO:0000259" key="3">
    <source>
        <dbReference type="Pfam" id="PF01400"/>
    </source>
</evidence>
<dbReference type="InterPro" id="IPR001506">
    <property type="entry name" value="Peptidase_M12A"/>
</dbReference>
<keyword evidence="2" id="KW-0732">Signal</keyword>
<evidence type="ECO:0000313" key="5">
    <source>
        <dbReference type="Proteomes" id="UP000794436"/>
    </source>
</evidence>
<dbReference type="Proteomes" id="UP000794436">
    <property type="component" value="Unassembled WGS sequence"/>
</dbReference>
<comment type="caution">
    <text evidence="4">The sequence shown here is derived from an EMBL/GenBank/DDBJ whole genome shotgun (WGS) entry which is preliminary data.</text>
</comment>
<reference evidence="4" key="1">
    <citation type="submission" date="2019-03" db="EMBL/GenBank/DDBJ databases">
        <title>Long read genome sequence of the mycoparasitic Pythium oligandrum ATCC 38472 isolated from sugarbeet rhizosphere.</title>
        <authorList>
            <person name="Gaulin E."/>
        </authorList>
    </citation>
    <scope>NUCLEOTIDE SEQUENCE</scope>
    <source>
        <strain evidence="4">ATCC 38472_TT</strain>
    </source>
</reference>
<dbReference type="Gene3D" id="3.40.390.10">
    <property type="entry name" value="Collagenase (Catalytic Domain)"/>
    <property type="match status" value="1"/>
</dbReference>
<proteinExistence type="predicted"/>
<dbReference type="OrthoDB" id="291007at2759"/>
<dbReference type="AlphaFoldDB" id="A0A8K1FKC9"/>
<dbReference type="PANTHER" id="PTHR10127">
    <property type="entry name" value="DISCOIDIN, CUB, EGF, LAMININ , AND ZINC METALLOPROTEASE DOMAIN CONTAINING"/>
    <property type="match status" value="1"/>
</dbReference>
<accession>A0A8K1FKC9</accession>
<dbReference type="SUPFAM" id="SSF55486">
    <property type="entry name" value="Metalloproteases ('zincins'), catalytic domain"/>
    <property type="match status" value="1"/>
</dbReference>
<feature type="region of interest" description="Disordered" evidence="1">
    <location>
        <begin position="28"/>
        <end position="47"/>
    </location>
</feature>
<evidence type="ECO:0000313" key="4">
    <source>
        <dbReference type="EMBL" id="TMW66975.1"/>
    </source>
</evidence>
<gene>
    <name evidence="4" type="ORF">Poli38472_012091</name>
</gene>
<dbReference type="GO" id="GO:0004222">
    <property type="term" value="F:metalloendopeptidase activity"/>
    <property type="evidence" value="ECO:0007669"/>
    <property type="project" value="InterPro"/>
</dbReference>
<evidence type="ECO:0000256" key="1">
    <source>
        <dbReference type="SAM" id="MobiDB-lite"/>
    </source>
</evidence>
<dbReference type="InterPro" id="IPR024079">
    <property type="entry name" value="MetalloPept_cat_dom_sf"/>
</dbReference>
<name>A0A8K1FKC9_PYTOL</name>
<dbReference type="GO" id="GO:0006508">
    <property type="term" value="P:proteolysis"/>
    <property type="evidence" value="ECO:0007669"/>
    <property type="project" value="InterPro"/>
</dbReference>
<evidence type="ECO:0000256" key="2">
    <source>
        <dbReference type="SAM" id="SignalP"/>
    </source>
</evidence>
<protein>
    <recommendedName>
        <fullName evidence="3">Peptidase M12A domain-containing protein</fullName>
    </recommendedName>
</protein>
<feature type="domain" description="Peptidase M12A" evidence="3">
    <location>
        <begin position="220"/>
        <end position="325"/>
    </location>
</feature>
<dbReference type="EMBL" id="SPLM01000006">
    <property type="protein sequence ID" value="TMW66975.1"/>
    <property type="molecule type" value="Genomic_DNA"/>
</dbReference>
<feature type="signal peptide" evidence="2">
    <location>
        <begin position="1"/>
        <end position="21"/>
    </location>
</feature>
<feature type="chain" id="PRO_5035448623" description="Peptidase M12A domain-containing protein" evidence="2">
    <location>
        <begin position="22"/>
        <end position="401"/>
    </location>
</feature>